<dbReference type="EMBL" id="CM020618">
    <property type="protein sequence ID" value="KAK1860399.1"/>
    <property type="molecule type" value="Genomic_DNA"/>
</dbReference>
<comment type="caution">
    <text evidence="1">The sequence shown here is derived from an EMBL/GenBank/DDBJ whole genome shotgun (WGS) entry which is preliminary data.</text>
</comment>
<organism evidence="1 2">
    <name type="scientific">Pyropia yezoensis</name>
    <name type="common">Susabi-nori</name>
    <name type="synonym">Porphyra yezoensis</name>
    <dbReference type="NCBI Taxonomy" id="2788"/>
    <lineage>
        <taxon>Eukaryota</taxon>
        <taxon>Rhodophyta</taxon>
        <taxon>Bangiophyceae</taxon>
        <taxon>Bangiales</taxon>
        <taxon>Bangiaceae</taxon>
        <taxon>Pyropia</taxon>
    </lineage>
</organism>
<proteinExistence type="predicted"/>
<evidence type="ECO:0000313" key="1">
    <source>
        <dbReference type="EMBL" id="KAK1860399.1"/>
    </source>
</evidence>
<gene>
    <name evidence="1" type="ORF">I4F81_002988</name>
</gene>
<protein>
    <submittedName>
        <fullName evidence="1">Uncharacterized protein</fullName>
    </submittedName>
</protein>
<accession>A0ACC3BR09</accession>
<reference evidence="1" key="1">
    <citation type="submission" date="2019-11" db="EMBL/GenBank/DDBJ databases">
        <title>Nori genome reveals adaptations in red seaweeds to the harsh intertidal environment.</title>
        <authorList>
            <person name="Wang D."/>
            <person name="Mao Y."/>
        </authorList>
    </citation>
    <scope>NUCLEOTIDE SEQUENCE</scope>
    <source>
        <tissue evidence="1">Gametophyte</tissue>
    </source>
</reference>
<name>A0ACC3BR09_PYRYE</name>
<keyword evidence="2" id="KW-1185">Reference proteome</keyword>
<dbReference type="Proteomes" id="UP000798662">
    <property type="component" value="Chromosome 1"/>
</dbReference>
<sequence length="747" mass="82337">MFEELGDWQRSAPLAVMRKRAREGKLNTVHLRALQRFILTVGRGGLSLADQEKLFDFLDVWDGTQPGQVEDQGHVQKLRETFRTVGAFKAALRDDVDAAVRLKGWRKCRLREGGQNYDAFFTPALHPILDVVRSDKNIRLWSGATGPAPPTVLRESALDGDAFRMAEKAVMDEHGSGTCVLGIHMFSDSFQLSWSGAHKLYAVRIRVINRVTREVKWITVAYIPVVKTLKEPAGKERARQRRAAVLQRVLYLVLRSTIVAGNEGVTVQDPSTGRSVVAFPRVLSYLCDQPEERAILCLKGGTCTRPCSLCDVHVREAGSSVALAAKDREVLGSLHRQYEAAQCRRLSRRKQQRTALEAIDSSNGYVPALACMPGLSTAPHLLYRMIGFDILHVLDLGVTRTLVHRVIKLLPFMWVGARPLAGSLEATKRLAFERLKFMGRRCRACKADPGYAVGEEEKQSSYTAKQQRDGVCILPFIFAGLFGRLGGNPPPEAAVTQDCGDAAGRAQSEEDDDGYDAEDDEDVDHVKRGFTYDWAAYRAKFGDTPVHEAVTAMFAEYAALYMRVAGQVGASVPPPLTLEVAADISAQATRFILDYVTPILGQMNSTKFHRLLSHFFDSIKMHGNLRNGNTASNESQHKEDKVFYARTSKQPGSFTAQLVRQAQGSRTILENLDEEDSAARWAAGQVPVRQPKSTAEDAESASSAAVSAGRGAPVARRQRLPTVPMERLSLTTVANLSGRGLSITCPM</sequence>
<evidence type="ECO:0000313" key="2">
    <source>
        <dbReference type="Proteomes" id="UP000798662"/>
    </source>
</evidence>